<evidence type="ECO:0000259" key="2">
    <source>
        <dbReference type="Pfam" id="PF03886"/>
    </source>
</evidence>
<accession>A0A450YZL9</accession>
<evidence type="ECO:0000256" key="1">
    <source>
        <dbReference type="SAM" id="MobiDB-lite"/>
    </source>
</evidence>
<reference evidence="4" key="1">
    <citation type="submission" date="2019-02" db="EMBL/GenBank/DDBJ databases">
        <authorList>
            <person name="Gruber-Vodicka R. H."/>
            <person name="Seah K. B. B."/>
        </authorList>
    </citation>
    <scope>NUCLEOTIDE SEQUENCE</scope>
    <source>
        <strain evidence="4">BECK_S1320</strain>
        <strain evidence="3">BECK_S1321</strain>
    </source>
</reference>
<protein>
    <recommendedName>
        <fullName evidence="2">ABC-type transport auxiliary lipoprotein component domain-containing protein</fullName>
    </recommendedName>
</protein>
<gene>
    <name evidence="4" type="ORF">BECKSD772E_GA0070983_108510</name>
    <name evidence="3" type="ORF">BECKSD772F_GA0070984_108810</name>
</gene>
<evidence type="ECO:0000313" key="4">
    <source>
        <dbReference type="EMBL" id="VFK46984.1"/>
    </source>
</evidence>
<sequence length="221" mass="24360">MKTTTKNPWLAKLSWATLAITLLGGCATTSKPINHYLMSPIAPLAAPSPVNLALGIGPVTLAHYLRRQNIVARESPTRVRIASNDRWAAPLDAHLSALLATNLRRRLGLSRISTFPWPQAACVDYQLTVHVARFIYDADRVHLDARWRFLDNQSSVVAEHFSGIEERCGPDYDSIVDAMSRAVGRLSDEIAEVIHRDRSKSFRPGVCSTRGRAEPPSADPG</sequence>
<name>A0A450YZL9_9GAMM</name>
<dbReference type="Gene3D" id="3.40.50.10610">
    <property type="entry name" value="ABC-type transport auxiliary lipoprotein component"/>
    <property type="match status" value="1"/>
</dbReference>
<dbReference type="EMBL" id="CAADFU010000085">
    <property type="protein sequence ID" value="VFK46984.1"/>
    <property type="molecule type" value="Genomic_DNA"/>
</dbReference>
<dbReference type="PROSITE" id="PS51257">
    <property type="entry name" value="PROKAR_LIPOPROTEIN"/>
    <property type="match status" value="1"/>
</dbReference>
<dbReference type="InterPro" id="IPR005586">
    <property type="entry name" value="ABC_trans_aux"/>
</dbReference>
<dbReference type="EMBL" id="CAADFR010000088">
    <property type="protein sequence ID" value="VFK41264.1"/>
    <property type="molecule type" value="Genomic_DNA"/>
</dbReference>
<dbReference type="AlphaFoldDB" id="A0A450YZL9"/>
<dbReference type="SUPFAM" id="SSF159594">
    <property type="entry name" value="XCC0632-like"/>
    <property type="match status" value="1"/>
</dbReference>
<organism evidence="4">
    <name type="scientific">Candidatus Kentrum sp. SD</name>
    <dbReference type="NCBI Taxonomy" id="2126332"/>
    <lineage>
        <taxon>Bacteria</taxon>
        <taxon>Pseudomonadati</taxon>
        <taxon>Pseudomonadota</taxon>
        <taxon>Gammaproteobacteria</taxon>
        <taxon>Candidatus Kentrum</taxon>
    </lineage>
</organism>
<proteinExistence type="predicted"/>
<feature type="region of interest" description="Disordered" evidence="1">
    <location>
        <begin position="202"/>
        <end position="221"/>
    </location>
</feature>
<dbReference type="Pfam" id="PF03886">
    <property type="entry name" value="ABC_trans_aux"/>
    <property type="match status" value="1"/>
</dbReference>
<evidence type="ECO:0000313" key="3">
    <source>
        <dbReference type="EMBL" id="VFK41264.1"/>
    </source>
</evidence>
<feature type="domain" description="ABC-type transport auxiliary lipoprotein component" evidence="2">
    <location>
        <begin position="36"/>
        <end position="191"/>
    </location>
</feature>